<dbReference type="Pfam" id="PF11992">
    <property type="entry name" value="TgpA_N"/>
    <property type="match status" value="1"/>
</dbReference>
<dbReference type="Pfam" id="PF01841">
    <property type="entry name" value="Transglut_core"/>
    <property type="match status" value="1"/>
</dbReference>
<dbReference type="InterPro" id="IPR021878">
    <property type="entry name" value="TgpA_N"/>
</dbReference>
<evidence type="ECO:0000256" key="1">
    <source>
        <dbReference type="SAM" id="Phobius"/>
    </source>
</evidence>
<keyword evidence="4" id="KW-1185">Reference proteome</keyword>
<organism evidence="3 4">
    <name type="scientific">Sinobacterium norvegicum</name>
    <dbReference type="NCBI Taxonomy" id="1641715"/>
    <lineage>
        <taxon>Bacteria</taxon>
        <taxon>Pseudomonadati</taxon>
        <taxon>Pseudomonadota</taxon>
        <taxon>Gammaproteobacteria</taxon>
        <taxon>Cellvibrionales</taxon>
        <taxon>Spongiibacteraceae</taxon>
        <taxon>Sinobacterium</taxon>
    </lineage>
</organism>
<dbReference type="PANTHER" id="PTHR42736:SF1">
    <property type="entry name" value="PROTEIN-GLUTAMINE GAMMA-GLUTAMYLTRANSFERASE"/>
    <property type="match status" value="1"/>
</dbReference>
<dbReference type="EMBL" id="CAKLPX010000001">
    <property type="protein sequence ID" value="CAH0990354.1"/>
    <property type="molecule type" value="Genomic_DNA"/>
</dbReference>
<keyword evidence="1" id="KW-0812">Transmembrane</keyword>
<keyword evidence="1" id="KW-0472">Membrane</keyword>
<comment type="caution">
    <text evidence="3">The sequence shown here is derived from an EMBL/GenBank/DDBJ whole genome shotgun (WGS) entry which is preliminary data.</text>
</comment>
<dbReference type="Proteomes" id="UP000838100">
    <property type="component" value="Unassembled WGS sequence"/>
</dbReference>
<dbReference type="InterPro" id="IPR002931">
    <property type="entry name" value="Transglutaminase-like"/>
</dbReference>
<feature type="domain" description="Transglutaminase-like" evidence="2">
    <location>
        <begin position="408"/>
        <end position="478"/>
    </location>
</feature>
<keyword evidence="1" id="KW-1133">Transmembrane helix</keyword>
<feature type="transmembrane region" description="Helical" evidence="1">
    <location>
        <begin position="111"/>
        <end position="128"/>
    </location>
</feature>
<feature type="transmembrane region" description="Helical" evidence="1">
    <location>
        <begin position="558"/>
        <end position="579"/>
    </location>
</feature>
<feature type="transmembrane region" description="Helical" evidence="1">
    <location>
        <begin position="166"/>
        <end position="187"/>
    </location>
</feature>
<keyword evidence="3" id="KW-0012">Acyltransferase</keyword>
<dbReference type="EC" id="2.3.2.13" evidence="3"/>
<accession>A0ABM9AB20</accession>
<reference evidence="3" key="1">
    <citation type="submission" date="2021-12" db="EMBL/GenBank/DDBJ databases">
        <authorList>
            <person name="Rodrigo-Torres L."/>
            <person name="Arahal R. D."/>
            <person name="Lucena T."/>
        </authorList>
    </citation>
    <scope>NUCLEOTIDE SEQUENCE</scope>
    <source>
        <strain evidence="3">CECT 8267</strain>
    </source>
</reference>
<feature type="transmembrane region" description="Helical" evidence="1">
    <location>
        <begin position="12"/>
        <end position="32"/>
    </location>
</feature>
<dbReference type="PANTHER" id="PTHR42736">
    <property type="entry name" value="PROTEIN-GLUTAMINE GAMMA-GLUTAMYLTRANSFERASE"/>
    <property type="match status" value="1"/>
</dbReference>
<dbReference type="GO" id="GO:0003810">
    <property type="term" value="F:protein-glutamine gamma-glutamyltransferase activity"/>
    <property type="evidence" value="ECO:0007669"/>
    <property type="project" value="UniProtKB-EC"/>
</dbReference>
<dbReference type="RefSeq" id="WP_237443034.1">
    <property type="nucleotide sequence ID" value="NZ_CAKLPX010000001.1"/>
</dbReference>
<feature type="transmembrane region" description="Helical" evidence="1">
    <location>
        <begin position="134"/>
        <end position="154"/>
    </location>
</feature>
<dbReference type="SMART" id="SM00460">
    <property type="entry name" value="TGc"/>
    <property type="match status" value="1"/>
</dbReference>
<dbReference type="InterPro" id="IPR038765">
    <property type="entry name" value="Papain-like_cys_pep_sf"/>
</dbReference>
<dbReference type="SUPFAM" id="SSF54001">
    <property type="entry name" value="Cysteine proteinases"/>
    <property type="match status" value="1"/>
</dbReference>
<evidence type="ECO:0000259" key="2">
    <source>
        <dbReference type="SMART" id="SM00460"/>
    </source>
</evidence>
<proteinExistence type="predicted"/>
<feature type="transmembrane region" description="Helical" evidence="1">
    <location>
        <begin position="38"/>
        <end position="56"/>
    </location>
</feature>
<name>A0ABM9AB20_9GAMM</name>
<evidence type="ECO:0000313" key="4">
    <source>
        <dbReference type="Proteomes" id="UP000838100"/>
    </source>
</evidence>
<keyword evidence="3" id="KW-0808">Transferase</keyword>
<feature type="transmembrane region" description="Helical" evidence="1">
    <location>
        <begin position="63"/>
        <end position="80"/>
    </location>
</feature>
<sequence length="681" mass="78138">MVLNRVSPFNSVQRKSIFMLLCCHVFLLIAFYQQQPLMVYGVAAVAVFWRYFVAIGRWFLPGFWLRLVFVVLAIAAVINANFRWGSLDQFIMLLLFALSFKLLETKHRRDAHVYIFISFLVIASRLLYDQHFLTVLYCLLTLWLLLTTLVTLNVNNQQVSLTLFSAKKSAAIALQALPVMMVFYLIIPRIPPLWSIPNLSSQQTSGLGDTIDSATMSLLGQSSDVAFRIDFSVQVPKRSDRYWRGMVLEDFDGRRWTINKNLHRVLPKGGVTKTTTEKSLYRVTIEPTFQPYIYAQRGSFSSTATIKQSSAKLLFRDSDISQRFAYDVTPPGVEADAAKEFSDILLANRQLPSNNPRTIDYGRQLAERYAGQTGNIVQHIVDKFNREDYYYTLQAPEVNTDHSVDRFLFDSRQGYCSHYAGAFVLLMRAAGVPARVVGGYQGGELNSDGTLVVRQYDAHAWAEIWQQDRGWVRVDPTAAIAPERVSQGAMEMLRQRNEFLAGGLSEVIGLANSNWFRQLDRQYDAFNHRWNTWILNFDGQQQVRILEKLLGEINPLRIVLFILFAIVLATLLALLPAILRYRPAGKTQRAQSHFDRLLRLMSWLGQPILPAEGEYDYCCRMALEFPSLRLHFISFADSYQRCIYGQQDSELVVVNTQLKQLRYAMVKLTLKRFWQRIVPAK</sequence>
<dbReference type="InterPro" id="IPR052901">
    <property type="entry name" value="Bact_TGase-like"/>
</dbReference>
<protein>
    <submittedName>
        <fullName evidence="3">Protein-glutamine gamma-glutamyltransferase</fullName>
        <ecNumber evidence="3">2.3.2.13</ecNumber>
    </submittedName>
</protein>
<evidence type="ECO:0000313" key="3">
    <source>
        <dbReference type="EMBL" id="CAH0990354.1"/>
    </source>
</evidence>
<gene>
    <name evidence="3" type="primary">tgpA</name>
    <name evidence="3" type="ORF">SIN8267_00446</name>
</gene>
<dbReference type="Gene3D" id="3.10.620.30">
    <property type="match status" value="1"/>
</dbReference>